<dbReference type="Proteomes" id="UP000712600">
    <property type="component" value="Unassembled WGS sequence"/>
</dbReference>
<organism evidence="1 2">
    <name type="scientific">Brassica cretica</name>
    <name type="common">Mustard</name>
    <dbReference type="NCBI Taxonomy" id="69181"/>
    <lineage>
        <taxon>Eukaryota</taxon>
        <taxon>Viridiplantae</taxon>
        <taxon>Streptophyta</taxon>
        <taxon>Embryophyta</taxon>
        <taxon>Tracheophyta</taxon>
        <taxon>Spermatophyta</taxon>
        <taxon>Magnoliopsida</taxon>
        <taxon>eudicotyledons</taxon>
        <taxon>Gunneridae</taxon>
        <taxon>Pentapetalae</taxon>
        <taxon>rosids</taxon>
        <taxon>malvids</taxon>
        <taxon>Brassicales</taxon>
        <taxon>Brassicaceae</taxon>
        <taxon>Brassiceae</taxon>
        <taxon>Brassica</taxon>
    </lineage>
</organism>
<evidence type="ECO:0000313" key="2">
    <source>
        <dbReference type="Proteomes" id="UP000712600"/>
    </source>
</evidence>
<dbReference type="AlphaFoldDB" id="A0A8S9NRU4"/>
<protein>
    <submittedName>
        <fullName evidence="1">Uncharacterized protein</fullName>
    </submittedName>
</protein>
<reference evidence="1" key="1">
    <citation type="submission" date="2019-12" db="EMBL/GenBank/DDBJ databases">
        <title>Genome sequencing and annotation of Brassica cretica.</title>
        <authorList>
            <person name="Studholme D.J."/>
            <person name="Sarris P."/>
        </authorList>
    </citation>
    <scope>NUCLEOTIDE SEQUENCE</scope>
    <source>
        <strain evidence="1">PFS-109/04</strain>
        <tissue evidence="1">Leaf</tissue>
    </source>
</reference>
<proteinExistence type="predicted"/>
<accession>A0A8S9NRU4</accession>
<sequence>MFPAAEESLGKPTQSTRIWRFFGSLAIEHKEEGKKLSHDEGAMLKAAAITTESAEETKIHG</sequence>
<comment type="caution">
    <text evidence="1">The sequence shown here is derived from an EMBL/GenBank/DDBJ whole genome shotgun (WGS) entry which is preliminary data.</text>
</comment>
<gene>
    <name evidence="1" type="ORF">F2Q69_00039411</name>
</gene>
<name>A0A8S9NRU4_BRACR</name>
<evidence type="ECO:0000313" key="1">
    <source>
        <dbReference type="EMBL" id="KAF3505356.1"/>
    </source>
</evidence>
<dbReference type="EMBL" id="QGKX02001621">
    <property type="protein sequence ID" value="KAF3505356.1"/>
    <property type="molecule type" value="Genomic_DNA"/>
</dbReference>